<dbReference type="KEGG" id="ccel:CCDG5_0085"/>
<evidence type="ECO:0000313" key="1">
    <source>
        <dbReference type="EMBL" id="CDZ23235.1"/>
    </source>
</evidence>
<dbReference type="PATRIC" id="fig|29343.3.peg.92"/>
<name>A0A078KPZ0_9FIRM</name>
<dbReference type="Proteomes" id="UP000032431">
    <property type="component" value="Chromosome I"/>
</dbReference>
<keyword evidence="2" id="KW-1185">Reference proteome</keyword>
<dbReference type="HOGENOM" id="CLU_107942_0_0_9"/>
<dbReference type="STRING" id="29343.CCDG5_0085"/>
<reference evidence="2" key="1">
    <citation type="submission" date="2014-07" db="EMBL/GenBank/DDBJ databases">
        <authorList>
            <person name="Wibberg D."/>
        </authorList>
    </citation>
    <scope>NUCLEOTIDE SEQUENCE [LARGE SCALE GENOMIC DNA]</scope>
    <source>
        <strain evidence="2">DG5</strain>
    </source>
</reference>
<proteinExistence type="predicted"/>
<sequence>MDIFIVMVLIITLCAIYAAKAAVLRPKAKLAGLCFMDQDNEDDSDIKIAGEEPSEDEEKAVETQVSELEIHRKNGNLEKARSLGAALAQKLISHDGESSFGEDVLEDANLRKQRRLLLAFAVINTVETNIKSQILQGVVINVFYDTLKTSMPEFYDDIGKSGSFSFYTLCARRGGDVDTCIGQTFAMLADKSGDSVVEELGKALYMRFVDVTLNTIKSFNLIQ</sequence>
<evidence type="ECO:0000313" key="2">
    <source>
        <dbReference type="Proteomes" id="UP000032431"/>
    </source>
</evidence>
<dbReference type="EMBL" id="LM995447">
    <property type="protein sequence ID" value="CDZ23235.1"/>
    <property type="molecule type" value="Genomic_DNA"/>
</dbReference>
<organism evidence="1 2">
    <name type="scientific">[Clostridium] cellulosi</name>
    <dbReference type="NCBI Taxonomy" id="29343"/>
    <lineage>
        <taxon>Bacteria</taxon>
        <taxon>Bacillati</taxon>
        <taxon>Bacillota</taxon>
        <taxon>Clostridia</taxon>
        <taxon>Eubacteriales</taxon>
        <taxon>Oscillospiraceae</taxon>
        <taxon>Oscillospiraceae incertae sedis</taxon>
    </lineage>
</organism>
<protein>
    <submittedName>
        <fullName evidence="1">Putative membrane protein</fullName>
    </submittedName>
</protein>
<accession>A0A078KPZ0</accession>
<dbReference type="AlphaFoldDB" id="A0A078KPZ0"/>
<gene>
    <name evidence="1" type="ORF">CCDG5_0085</name>
</gene>
<dbReference type="OrthoDB" id="1854089at2"/>